<protein>
    <submittedName>
        <fullName evidence="1">13315_t:CDS:1</fullName>
    </submittedName>
</protein>
<keyword evidence="2" id="KW-1185">Reference proteome</keyword>
<dbReference type="EMBL" id="CAJVPU010019361">
    <property type="protein sequence ID" value="CAG8671222.1"/>
    <property type="molecule type" value="Genomic_DNA"/>
</dbReference>
<accession>A0ACA9NUF3</accession>
<evidence type="ECO:0000313" key="1">
    <source>
        <dbReference type="EMBL" id="CAG8671222.1"/>
    </source>
</evidence>
<name>A0ACA9NUF3_9GLOM</name>
<gene>
    <name evidence="1" type="ORF">DHETER_LOCUS10192</name>
</gene>
<dbReference type="Proteomes" id="UP000789702">
    <property type="component" value="Unassembled WGS sequence"/>
</dbReference>
<sequence length="102" mass="11853">NEKEIKCLKNDLKQIRDESDVVEKRLKKINDDRKKEIKLKDDRIADLEQENLELMKQKKYCNRNSSSIIPSSFSSKIDVSTLVDQHVVSVYPNNESQNSSSI</sequence>
<feature type="non-terminal residue" evidence="1">
    <location>
        <position position="1"/>
    </location>
</feature>
<comment type="caution">
    <text evidence="1">The sequence shown here is derived from an EMBL/GenBank/DDBJ whole genome shotgun (WGS) entry which is preliminary data.</text>
</comment>
<proteinExistence type="predicted"/>
<organism evidence="1 2">
    <name type="scientific">Dentiscutata heterogama</name>
    <dbReference type="NCBI Taxonomy" id="1316150"/>
    <lineage>
        <taxon>Eukaryota</taxon>
        <taxon>Fungi</taxon>
        <taxon>Fungi incertae sedis</taxon>
        <taxon>Mucoromycota</taxon>
        <taxon>Glomeromycotina</taxon>
        <taxon>Glomeromycetes</taxon>
        <taxon>Diversisporales</taxon>
        <taxon>Gigasporaceae</taxon>
        <taxon>Dentiscutata</taxon>
    </lineage>
</organism>
<reference evidence="1" key="1">
    <citation type="submission" date="2021-06" db="EMBL/GenBank/DDBJ databases">
        <authorList>
            <person name="Kallberg Y."/>
            <person name="Tangrot J."/>
            <person name="Rosling A."/>
        </authorList>
    </citation>
    <scope>NUCLEOTIDE SEQUENCE</scope>
    <source>
        <strain evidence="1">IL203A</strain>
    </source>
</reference>
<evidence type="ECO:0000313" key="2">
    <source>
        <dbReference type="Proteomes" id="UP000789702"/>
    </source>
</evidence>